<keyword evidence="7 10" id="KW-0546">Nucleotide metabolism</keyword>
<dbReference type="SUPFAM" id="SSF52972">
    <property type="entry name" value="ITPase-like"/>
    <property type="match status" value="1"/>
</dbReference>
<dbReference type="InterPro" id="IPR029001">
    <property type="entry name" value="ITPase-like_fam"/>
</dbReference>
<evidence type="ECO:0000256" key="1">
    <source>
        <dbReference type="ARBA" id="ARBA00008023"/>
    </source>
</evidence>
<evidence type="ECO:0000256" key="2">
    <source>
        <dbReference type="ARBA" id="ARBA00011738"/>
    </source>
</evidence>
<dbReference type="RefSeq" id="WP_011583525.1">
    <property type="nucleotide sequence ID" value="NC_008255.1"/>
</dbReference>
<feature type="binding site" evidence="10">
    <location>
        <begin position="8"/>
        <end position="13"/>
    </location>
    <ligand>
        <name>substrate</name>
    </ligand>
</feature>
<dbReference type="HAMAP" id="MF_01405">
    <property type="entry name" value="Non_canon_purine_NTPase"/>
    <property type="match status" value="1"/>
</dbReference>
<dbReference type="CDD" id="cd00515">
    <property type="entry name" value="HAM1"/>
    <property type="match status" value="1"/>
</dbReference>
<dbReference type="Pfam" id="PF01725">
    <property type="entry name" value="Ham1p_like"/>
    <property type="match status" value="1"/>
</dbReference>
<comment type="function">
    <text evidence="10">Pyrophosphatase that catalyzes the hydrolysis of nucleoside triphosphates to their monophosphate derivatives, with a high preference for the non-canonical purine nucleotides XTP (xanthosine triphosphate), dITP (deoxyinosine triphosphate) and ITP. Seems to function as a house-cleaning enzyme that removes non-canonical purine nucleotides from the nucleotide pool, thus preventing their incorporation into DNA/RNA and avoiding chromosomal lesions.</text>
</comment>
<dbReference type="PANTHER" id="PTHR11067">
    <property type="entry name" value="INOSINE TRIPHOSPHATE PYROPHOSPHATASE/HAM1 PROTEIN"/>
    <property type="match status" value="1"/>
</dbReference>
<comment type="cofactor">
    <cofactor evidence="10">
        <name>Mg(2+)</name>
        <dbReference type="ChEBI" id="CHEBI:18420"/>
    </cofactor>
    <text evidence="10">Binds 1 Mg(2+) ion per subunit.</text>
</comment>
<dbReference type="GO" id="GO:0009117">
    <property type="term" value="P:nucleotide metabolic process"/>
    <property type="evidence" value="ECO:0007669"/>
    <property type="project" value="UniProtKB-KW"/>
</dbReference>
<accession>A0A6N4SMC6</accession>
<dbReference type="PANTHER" id="PTHR11067:SF9">
    <property type="entry name" value="INOSINE TRIPHOSPHATE PYROPHOSPHATASE"/>
    <property type="match status" value="1"/>
</dbReference>
<gene>
    <name evidence="12" type="primary">yggV</name>
    <name evidence="12" type="ordered locus">CHU_0116</name>
</gene>
<dbReference type="GO" id="GO:0035870">
    <property type="term" value="F:dITP diphosphatase activity"/>
    <property type="evidence" value="ECO:0007669"/>
    <property type="project" value="UniProtKB-UniRule"/>
</dbReference>
<comment type="caution">
    <text evidence="10">Lacks conserved residue(s) required for the propagation of feature annotation.</text>
</comment>
<feature type="active site" description="Proton acceptor" evidence="10">
    <location>
        <position position="69"/>
    </location>
</feature>
<comment type="catalytic activity">
    <reaction evidence="9 10">
        <text>XTP + H2O = XMP + diphosphate + H(+)</text>
        <dbReference type="Rhea" id="RHEA:28610"/>
        <dbReference type="ChEBI" id="CHEBI:15377"/>
        <dbReference type="ChEBI" id="CHEBI:15378"/>
        <dbReference type="ChEBI" id="CHEBI:33019"/>
        <dbReference type="ChEBI" id="CHEBI:57464"/>
        <dbReference type="ChEBI" id="CHEBI:61314"/>
        <dbReference type="EC" id="3.6.1.66"/>
    </reaction>
</comment>
<feature type="binding site" evidence="10">
    <location>
        <begin position="149"/>
        <end position="152"/>
    </location>
    <ligand>
        <name>substrate</name>
    </ligand>
</feature>
<dbReference type="GO" id="GO:0046872">
    <property type="term" value="F:metal ion binding"/>
    <property type="evidence" value="ECO:0007669"/>
    <property type="project" value="UniProtKB-KW"/>
</dbReference>
<evidence type="ECO:0000256" key="8">
    <source>
        <dbReference type="ARBA" id="ARBA00051875"/>
    </source>
</evidence>
<feature type="binding site" evidence="10">
    <location>
        <position position="69"/>
    </location>
    <ligand>
        <name>Mg(2+)</name>
        <dbReference type="ChEBI" id="CHEBI:18420"/>
    </ligand>
</feature>
<evidence type="ECO:0000256" key="7">
    <source>
        <dbReference type="ARBA" id="ARBA00023080"/>
    </source>
</evidence>
<keyword evidence="3 10" id="KW-0479">Metal-binding</keyword>
<evidence type="ECO:0000313" key="13">
    <source>
        <dbReference type="Proteomes" id="UP000001822"/>
    </source>
</evidence>
<dbReference type="GO" id="GO:0005829">
    <property type="term" value="C:cytosol"/>
    <property type="evidence" value="ECO:0007669"/>
    <property type="project" value="TreeGrafter"/>
</dbReference>
<dbReference type="InterPro" id="IPR020922">
    <property type="entry name" value="dITP/XTP_pyrophosphatase"/>
</dbReference>
<reference evidence="12 13" key="1">
    <citation type="journal article" date="2007" name="Appl. Environ. Microbiol.">
        <title>Genome sequence of the cellulolytic gliding bacterium Cytophaga hutchinsonii.</title>
        <authorList>
            <person name="Xie G."/>
            <person name="Bruce D.C."/>
            <person name="Challacombe J.F."/>
            <person name="Chertkov O."/>
            <person name="Detter J.C."/>
            <person name="Gilna P."/>
            <person name="Han C.S."/>
            <person name="Lucas S."/>
            <person name="Misra M."/>
            <person name="Myers G.L."/>
            <person name="Richardson P."/>
            <person name="Tapia R."/>
            <person name="Thayer N."/>
            <person name="Thompson L.S."/>
            <person name="Brettin T.S."/>
            <person name="Henrissat B."/>
            <person name="Wilson D.B."/>
            <person name="McBride M.J."/>
        </authorList>
    </citation>
    <scope>NUCLEOTIDE SEQUENCE [LARGE SCALE GENOMIC DNA]</scope>
    <source>
        <strain evidence="13">ATCC 33406 / DSM 1761 / CIP 103989 / NBRC 15051 / NCIMB 9469 / D465</strain>
    </source>
</reference>
<organism evidence="12 13">
    <name type="scientific">Cytophaga hutchinsonii (strain ATCC 33406 / DSM 1761 / CIP 103989 / NBRC 15051 / NCIMB 9469 / D465)</name>
    <dbReference type="NCBI Taxonomy" id="269798"/>
    <lineage>
        <taxon>Bacteria</taxon>
        <taxon>Pseudomonadati</taxon>
        <taxon>Bacteroidota</taxon>
        <taxon>Cytophagia</taxon>
        <taxon>Cytophagales</taxon>
        <taxon>Cytophagaceae</taxon>
        <taxon>Cytophaga</taxon>
    </lineage>
</organism>
<dbReference type="OrthoDB" id="9807456at2"/>
<evidence type="ECO:0000256" key="3">
    <source>
        <dbReference type="ARBA" id="ARBA00022723"/>
    </source>
</evidence>
<keyword evidence="4 10" id="KW-0547">Nucleotide-binding</keyword>
<dbReference type="GO" id="GO:0036220">
    <property type="term" value="F:ITP diphosphatase activity"/>
    <property type="evidence" value="ECO:0007669"/>
    <property type="project" value="UniProtKB-UniRule"/>
</dbReference>
<dbReference type="FunFam" id="3.90.950.10:FF:000001">
    <property type="entry name" value="dITP/XTP pyrophosphatase"/>
    <property type="match status" value="1"/>
</dbReference>
<evidence type="ECO:0000256" key="6">
    <source>
        <dbReference type="ARBA" id="ARBA00022842"/>
    </source>
</evidence>
<dbReference type="GO" id="GO:0009146">
    <property type="term" value="P:purine nucleoside triphosphate catabolic process"/>
    <property type="evidence" value="ECO:0007669"/>
    <property type="project" value="UniProtKB-UniRule"/>
</dbReference>
<dbReference type="KEGG" id="chu:CHU_0116"/>
<protein>
    <recommendedName>
        <fullName evidence="10">dITP/XTP pyrophosphatase</fullName>
        <ecNumber evidence="10">3.6.1.66</ecNumber>
    </recommendedName>
    <alternativeName>
        <fullName evidence="10">Non-canonical purine NTP pyrophosphatase</fullName>
    </alternativeName>
    <alternativeName>
        <fullName evidence="10">Non-standard purine NTP pyrophosphatase</fullName>
    </alternativeName>
    <alternativeName>
        <fullName evidence="10">Nucleoside-triphosphate diphosphatase</fullName>
    </alternativeName>
    <alternativeName>
        <fullName evidence="10">Nucleoside-triphosphate pyrophosphatase</fullName>
        <shortName evidence="10">NTPase</shortName>
    </alternativeName>
</protein>
<evidence type="ECO:0000256" key="10">
    <source>
        <dbReference type="HAMAP-Rule" id="MF_01405"/>
    </source>
</evidence>
<evidence type="ECO:0000256" key="11">
    <source>
        <dbReference type="RuleBase" id="RU003781"/>
    </source>
</evidence>
<dbReference type="InterPro" id="IPR002637">
    <property type="entry name" value="RdgB/HAM1"/>
</dbReference>
<keyword evidence="5 10" id="KW-0378">Hydrolase</keyword>
<sequence length="194" mass="21378">MVSICFATNNKNKLAEVRSKIGDQFTILSLEDIGCMEELPETQPTIEGNSEQKAQYVAQKYKVNCFADDTGLLVDALNGAPGVYSARYAGPECSPEDNMNKLLAALEGIKNREAYFKTCVTLVLNNQQFQFSGAVNGTILTERHGEKGFGYDPIFQPNGYTTSFAEMSMEEKNTMSHRALAVAKLFDYLKSAGK</sequence>
<feature type="binding site" evidence="10">
    <location>
        <begin position="177"/>
        <end position="178"/>
    </location>
    <ligand>
        <name>substrate</name>
    </ligand>
</feature>
<dbReference type="GO" id="GO:0000166">
    <property type="term" value="F:nucleotide binding"/>
    <property type="evidence" value="ECO:0007669"/>
    <property type="project" value="UniProtKB-KW"/>
</dbReference>
<comment type="similarity">
    <text evidence="1 10 11">Belongs to the HAM1 NTPase family.</text>
</comment>
<dbReference type="GO" id="GO:0036222">
    <property type="term" value="F:XTP diphosphatase activity"/>
    <property type="evidence" value="ECO:0007669"/>
    <property type="project" value="UniProtKB-UniRule"/>
</dbReference>
<keyword evidence="6 10" id="KW-0460">Magnesium</keyword>
<dbReference type="EMBL" id="CP000383">
    <property type="protein sequence ID" value="ABG57409.1"/>
    <property type="molecule type" value="Genomic_DNA"/>
</dbReference>
<dbReference type="AlphaFoldDB" id="A0A6N4SMC6"/>
<evidence type="ECO:0000256" key="9">
    <source>
        <dbReference type="ARBA" id="ARBA00052017"/>
    </source>
</evidence>
<evidence type="ECO:0000256" key="5">
    <source>
        <dbReference type="ARBA" id="ARBA00022801"/>
    </source>
</evidence>
<proteinExistence type="inferred from homology"/>
<evidence type="ECO:0000256" key="4">
    <source>
        <dbReference type="ARBA" id="ARBA00022741"/>
    </source>
</evidence>
<dbReference type="Proteomes" id="UP000001822">
    <property type="component" value="Chromosome"/>
</dbReference>
<feature type="binding site" evidence="10">
    <location>
        <position position="172"/>
    </location>
    <ligand>
        <name>substrate</name>
    </ligand>
</feature>
<keyword evidence="13" id="KW-1185">Reference proteome</keyword>
<evidence type="ECO:0000313" key="12">
    <source>
        <dbReference type="EMBL" id="ABG57409.1"/>
    </source>
</evidence>
<comment type="catalytic activity">
    <reaction evidence="10">
        <text>ITP + H2O = IMP + diphosphate + H(+)</text>
        <dbReference type="Rhea" id="RHEA:29399"/>
        <dbReference type="ChEBI" id="CHEBI:15377"/>
        <dbReference type="ChEBI" id="CHEBI:15378"/>
        <dbReference type="ChEBI" id="CHEBI:33019"/>
        <dbReference type="ChEBI" id="CHEBI:58053"/>
        <dbReference type="ChEBI" id="CHEBI:61402"/>
        <dbReference type="EC" id="3.6.1.66"/>
    </reaction>
</comment>
<name>A0A6N4SMC6_CYTH3</name>
<dbReference type="NCBIfam" id="TIGR00042">
    <property type="entry name" value="RdgB/HAM1 family non-canonical purine NTP pyrophosphatase"/>
    <property type="match status" value="1"/>
</dbReference>
<dbReference type="NCBIfam" id="NF011398">
    <property type="entry name" value="PRK14823.1"/>
    <property type="match status" value="1"/>
</dbReference>
<dbReference type="EC" id="3.6.1.66" evidence="10"/>
<comment type="subunit">
    <text evidence="2 10">Homodimer.</text>
</comment>
<feature type="binding site" evidence="10">
    <location>
        <position position="70"/>
    </location>
    <ligand>
        <name>substrate</name>
    </ligand>
</feature>
<dbReference type="Gene3D" id="3.90.950.10">
    <property type="match status" value="1"/>
</dbReference>
<dbReference type="GO" id="GO:0017111">
    <property type="term" value="F:ribonucleoside triphosphate phosphatase activity"/>
    <property type="evidence" value="ECO:0007669"/>
    <property type="project" value="InterPro"/>
</dbReference>
<comment type="catalytic activity">
    <reaction evidence="8 10">
        <text>dITP + H2O = dIMP + diphosphate + H(+)</text>
        <dbReference type="Rhea" id="RHEA:28342"/>
        <dbReference type="ChEBI" id="CHEBI:15377"/>
        <dbReference type="ChEBI" id="CHEBI:15378"/>
        <dbReference type="ChEBI" id="CHEBI:33019"/>
        <dbReference type="ChEBI" id="CHEBI:61194"/>
        <dbReference type="ChEBI" id="CHEBI:61382"/>
        <dbReference type="EC" id="3.6.1.66"/>
    </reaction>
</comment>